<dbReference type="Proteomes" id="UP000037035">
    <property type="component" value="Unassembled WGS sequence"/>
</dbReference>
<feature type="compositionally biased region" description="Low complexity" evidence="1">
    <location>
        <begin position="578"/>
        <end position="589"/>
    </location>
</feature>
<comment type="caution">
    <text evidence="4">The sequence shown here is derived from an EMBL/GenBank/DDBJ whole genome shotgun (WGS) entry which is preliminary data.</text>
</comment>
<dbReference type="EMBL" id="LAVV01013349">
    <property type="protein sequence ID" value="KNZ45716.1"/>
    <property type="molecule type" value="Genomic_DNA"/>
</dbReference>
<dbReference type="GO" id="GO:0005886">
    <property type="term" value="C:plasma membrane"/>
    <property type="evidence" value="ECO:0007669"/>
    <property type="project" value="TreeGrafter"/>
</dbReference>
<gene>
    <name evidence="4" type="ORF">VP01_786g2</name>
</gene>
<dbReference type="InterPro" id="IPR003864">
    <property type="entry name" value="CSC1/OSCA1-like_7TM"/>
</dbReference>
<feature type="transmembrane region" description="Helical" evidence="2">
    <location>
        <begin position="1038"/>
        <end position="1060"/>
    </location>
</feature>
<dbReference type="VEuPathDB" id="FungiDB:VP01_786g2"/>
<dbReference type="Pfam" id="PF02714">
    <property type="entry name" value="RSN1_7TM"/>
    <property type="match status" value="1"/>
</dbReference>
<feature type="transmembrane region" description="Helical" evidence="2">
    <location>
        <begin position="817"/>
        <end position="843"/>
    </location>
</feature>
<proteinExistence type="predicted"/>
<evidence type="ECO:0000256" key="1">
    <source>
        <dbReference type="SAM" id="MobiDB-lite"/>
    </source>
</evidence>
<name>A0A0L6UB15_9BASI</name>
<evidence type="ECO:0000313" key="5">
    <source>
        <dbReference type="Proteomes" id="UP000037035"/>
    </source>
</evidence>
<keyword evidence="5" id="KW-1185">Reference proteome</keyword>
<feature type="transmembrane region" description="Helical" evidence="2">
    <location>
        <begin position="957"/>
        <end position="981"/>
    </location>
</feature>
<feature type="region of interest" description="Disordered" evidence="1">
    <location>
        <begin position="490"/>
        <end position="605"/>
    </location>
</feature>
<feature type="compositionally biased region" description="Polar residues" evidence="1">
    <location>
        <begin position="519"/>
        <end position="530"/>
    </location>
</feature>
<keyword evidence="2" id="KW-0812">Transmembrane</keyword>
<feature type="compositionally biased region" description="Polar residues" evidence="1">
    <location>
        <begin position="294"/>
        <end position="304"/>
    </location>
</feature>
<feature type="compositionally biased region" description="Polar residues" evidence="1">
    <location>
        <begin position="630"/>
        <end position="653"/>
    </location>
</feature>
<sequence length="1289" mass="144300">MSSPDPLPLGLLSSTFISLLISIPLLSIFFRIRSRPSSFLWKAIYVPRTWWPSPSQRLHPVFDPFPAISSLKSLFLLILNRSPSQHSSPNLSSTSQSPANLHSSTFLSDDEIHLRFLALCLRLALLALLLGLPTFFALFFVGIPESPPQTNSVQQFTLMRLLYQQHLTPKELSTRLIIWSIFALLIGVLLAFLLILLEWLYLRKNLRRFIQEKCGGLQIVYFPMKPYSGFENVGEKKMANWVRACGLGPVGQEGSGVALNAKHTHQSHQSHQRRHSRKNSSSKKHKINADTIPLRTSSDNHQSIRSSFEAPLPPEKRGIIIQAIFTISHLERLHSLSKKRRKVLDELELNESKYLAAFLPQNLADFTPKKPKQAKNHHKFRYNRFAPADDSAAQQVTPYGPLGMYKLDANPRGASGLGWEDPCLRLSRFESNLSSSTLAESFDREEESQVKDSDFRFGEIFQDLHLTNQMYQEKWAIGNKVIRQDDGIFHDVMPQDEPTSLKSQKSQRSDDQKAENFPPTVTLTQVSQEAPQVWEQSDIHPVQSRTSKLSHSVIGSWAPPRRSTPSSLASTDDTHGYPASTSTAPTSASLYHSNSKQTLRDNDNQNIPAITLTDLIEQEAQRTNRLSFPSELTANPKQLYPPTQSVSSPNLAGSPSPEISIVGNGKRNSDGSIIPYLFEIPEGIKYQDSHPVPTLPVPPTNHKIKKMSSPIINKKNPQTAPSHGKVKPHRFMNAQQIEELYHSIRKNRSQLKRLNQDFLAEKRRAVEEMEEGSNGSVFGWILVGKGVELIDGALPIDGMTREDINWSSLGKNTRLPLFWIIFAGIFVIVGTIIILVSILSMTAMPEIPKASSFLASLHQTPDYQLGLISVTAPSMLLFILLYPSLSTLSHLAMKFSGLPSKVASQLLSIKAIFILISGCFVVWFLVCASTIDLVLQTEAQTDVGDELELTDRFSRGILALSDSFLSFQIILAIIVPTLIMTQPGRSKKVQRVLQSTQTPRQRALSLRPQEMNSALCRGATLMAVSILLLFSSVAPLTILPSVVFFCYMIMVQQRNVYCVYKRDSQSGGKMELQMVFMLSILLVLHSIFLAVILASRQQWVLTGLAVIIGLIILTMACLMMYQDSKMGAKRRLHPQSKRALEVFQAGPGGTDYDTVMYDTSKASKSAGPSRKESLHSVFQLLHSKLRSSEVHRPHRPVPLPSESVDHLVDTRLALGTYPDAPPHLPFLDWGSSPAYPHDMLYPPVLLQTSPAVWLPKNGFAAQEAYELKKYWDLDAFYEEGIPTHHLNLL</sequence>
<feature type="transmembrane region" description="Helical" evidence="2">
    <location>
        <begin position="176"/>
        <end position="202"/>
    </location>
</feature>
<dbReference type="InterPro" id="IPR045122">
    <property type="entry name" value="Csc1-like"/>
</dbReference>
<feature type="transmembrane region" description="Helical" evidence="2">
    <location>
        <begin position="123"/>
        <end position="143"/>
    </location>
</feature>
<feature type="compositionally biased region" description="Polar residues" evidence="1">
    <location>
        <begin position="497"/>
        <end position="506"/>
    </location>
</feature>
<dbReference type="GO" id="GO:0005227">
    <property type="term" value="F:calcium-activated cation channel activity"/>
    <property type="evidence" value="ECO:0007669"/>
    <property type="project" value="InterPro"/>
</dbReference>
<protein>
    <recommendedName>
        <fullName evidence="3">CSC1/OSCA1-like 7TM region domain-containing protein</fullName>
    </recommendedName>
</protein>
<keyword evidence="2" id="KW-1133">Transmembrane helix</keyword>
<evidence type="ECO:0000313" key="4">
    <source>
        <dbReference type="EMBL" id="KNZ45716.1"/>
    </source>
</evidence>
<evidence type="ECO:0000256" key="2">
    <source>
        <dbReference type="SAM" id="Phobius"/>
    </source>
</evidence>
<keyword evidence="2" id="KW-0472">Membrane</keyword>
<feature type="transmembrane region" description="Helical" evidence="2">
    <location>
        <begin position="1099"/>
        <end position="1121"/>
    </location>
</feature>
<feature type="transmembrane region" description="Helical" evidence="2">
    <location>
        <begin position="1072"/>
        <end position="1093"/>
    </location>
</feature>
<feature type="region of interest" description="Disordered" evidence="1">
    <location>
        <begin position="630"/>
        <end position="655"/>
    </location>
</feature>
<feature type="compositionally biased region" description="Basic residues" evidence="1">
    <location>
        <begin position="262"/>
        <end position="286"/>
    </location>
</feature>
<feature type="transmembrane region" description="Helical" evidence="2">
    <location>
        <begin position="863"/>
        <end position="885"/>
    </location>
</feature>
<feature type="domain" description="CSC1/OSCA1-like 7TM region" evidence="3">
    <location>
        <begin position="819"/>
        <end position="1090"/>
    </location>
</feature>
<dbReference type="OrthoDB" id="2591106at2759"/>
<dbReference type="PANTHER" id="PTHR13018:SF143">
    <property type="entry name" value="CSC1_OSCA1-LIKE 7TM REGION DOMAIN-CONTAINING PROTEIN"/>
    <property type="match status" value="1"/>
</dbReference>
<organism evidence="4 5">
    <name type="scientific">Puccinia sorghi</name>
    <dbReference type="NCBI Taxonomy" id="27349"/>
    <lineage>
        <taxon>Eukaryota</taxon>
        <taxon>Fungi</taxon>
        <taxon>Dikarya</taxon>
        <taxon>Basidiomycota</taxon>
        <taxon>Pucciniomycotina</taxon>
        <taxon>Pucciniomycetes</taxon>
        <taxon>Pucciniales</taxon>
        <taxon>Pucciniaceae</taxon>
        <taxon>Puccinia</taxon>
    </lineage>
</organism>
<accession>A0A0L6UB15</accession>
<feature type="region of interest" description="Disordered" evidence="1">
    <location>
        <begin position="261"/>
        <end position="304"/>
    </location>
</feature>
<feature type="transmembrane region" description="Helical" evidence="2">
    <location>
        <begin position="12"/>
        <end position="32"/>
    </location>
</feature>
<dbReference type="PANTHER" id="PTHR13018">
    <property type="entry name" value="PROBABLE MEMBRANE PROTEIN DUF221-RELATED"/>
    <property type="match status" value="1"/>
</dbReference>
<reference evidence="4 5" key="1">
    <citation type="submission" date="2015-08" db="EMBL/GenBank/DDBJ databases">
        <title>Next Generation Sequencing and Analysis of the Genome of Puccinia sorghi L Schw, the Causal Agent of Maize Common Rust.</title>
        <authorList>
            <person name="Rochi L."/>
            <person name="Burguener G."/>
            <person name="Darino M."/>
            <person name="Turjanski A."/>
            <person name="Kreff E."/>
            <person name="Dieguez M.J."/>
            <person name="Sacco F."/>
        </authorList>
    </citation>
    <scope>NUCLEOTIDE SEQUENCE [LARGE SCALE GENOMIC DNA]</scope>
    <source>
        <strain evidence="4 5">RO10H11247</strain>
    </source>
</reference>
<evidence type="ECO:0000259" key="3">
    <source>
        <dbReference type="Pfam" id="PF02714"/>
    </source>
</evidence>
<feature type="transmembrane region" description="Helical" evidence="2">
    <location>
        <begin position="906"/>
        <end position="926"/>
    </location>
</feature>